<keyword evidence="4" id="KW-1133">Transmembrane helix</keyword>
<accession>A0ABS4GEY3</accession>
<gene>
    <name evidence="5" type="ORF">J2Z76_001781</name>
</gene>
<feature type="coiled-coil region" evidence="3">
    <location>
        <begin position="98"/>
        <end position="215"/>
    </location>
</feature>
<dbReference type="Proteomes" id="UP001519342">
    <property type="component" value="Unassembled WGS sequence"/>
</dbReference>
<dbReference type="SUPFAM" id="SSF56954">
    <property type="entry name" value="Outer membrane efflux proteins (OEP)"/>
    <property type="match status" value="1"/>
</dbReference>
<organism evidence="5 6">
    <name type="scientific">Sedimentibacter acidaminivorans</name>
    <dbReference type="NCBI Taxonomy" id="913099"/>
    <lineage>
        <taxon>Bacteria</taxon>
        <taxon>Bacillati</taxon>
        <taxon>Bacillota</taxon>
        <taxon>Tissierellia</taxon>
        <taxon>Sedimentibacter</taxon>
    </lineage>
</organism>
<proteinExistence type="predicted"/>
<dbReference type="Gene3D" id="2.40.50.100">
    <property type="match status" value="1"/>
</dbReference>
<evidence type="ECO:0000313" key="5">
    <source>
        <dbReference type="EMBL" id="MBP1925920.1"/>
    </source>
</evidence>
<evidence type="ECO:0000256" key="2">
    <source>
        <dbReference type="ARBA" id="ARBA00023054"/>
    </source>
</evidence>
<dbReference type="InterPro" id="IPR050465">
    <property type="entry name" value="UPF0194_transport"/>
</dbReference>
<sequence>MKNKKKYIILAIAIVIGLSVIASVYFKGQNKIEVEKSEVKLGSIAKTIEETGTVYSKRVNSFYSDMSQTVKTLNVSIGDKVNKGDIILSYDNNYDLEIERAKKQIEAITASYNEASKGADFQEISNEKLSINTIENNLEFAKNNFDKIKSLYENSVVSKVDYDEAENNVLVLENQLQEAKNNYALLLKGVSSNIKNKYEAQIEEIMVQIKILEKSKEQSSIIAEFDGIITELNVHQGGMTQSGVVVVEMQDENNLGVYVELLSDEAMEASNGMKMVIKYQNSEEQIDELKIDRIYPKALSTVSELGVEQKRIRVEADIDNNKNNLKIGTEVDSVIILEKKDNVILVEKDAVYEMSGKKYVTVLNGNQPEEREITTGIKDDKYFEVLSGLTESEILSME</sequence>
<dbReference type="EMBL" id="JAGGKS010000004">
    <property type="protein sequence ID" value="MBP1925920.1"/>
    <property type="molecule type" value="Genomic_DNA"/>
</dbReference>
<evidence type="ECO:0000313" key="6">
    <source>
        <dbReference type="Proteomes" id="UP001519342"/>
    </source>
</evidence>
<keyword evidence="6" id="KW-1185">Reference proteome</keyword>
<protein>
    <submittedName>
        <fullName evidence="5">HlyD family secretion protein</fullName>
    </submittedName>
</protein>
<keyword evidence="4" id="KW-0472">Membrane</keyword>
<evidence type="ECO:0000256" key="1">
    <source>
        <dbReference type="ARBA" id="ARBA00004196"/>
    </source>
</evidence>
<evidence type="ECO:0000256" key="3">
    <source>
        <dbReference type="SAM" id="Coils"/>
    </source>
</evidence>
<comment type="caution">
    <text evidence="5">The sequence shown here is derived from an EMBL/GenBank/DDBJ whole genome shotgun (WGS) entry which is preliminary data.</text>
</comment>
<reference evidence="5 6" key="1">
    <citation type="submission" date="2021-03" db="EMBL/GenBank/DDBJ databases">
        <title>Genomic Encyclopedia of Type Strains, Phase IV (KMG-IV): sequencing the most valuable type-strain genomes for metagenomic binning, comparative biology and taxonomic classification.</title>
        <authorList>
            <person name="Goeker M."/>
        </authorList>
    </citation>
    <scope>NUCLEOTIDE SEQUENCE [LARGE SCALE GENOMIC DNA]</scope>
    <source>
        <strain evidence="5 6">DSM 24004</strain>
    </source>
</reference>
<name>A0ABS4GEY3_9FIRM</name>
<evidence type="ECO:0000256" key="4">
    <source>
        <dbReference type="SAM" id="Phobius"/>
    </source>
</evidence>
<keyword evidence="2 3" id="KW-0175">Coiled coil</keyword>
<dbReference type="RefSeq" id="WP_209511650.1">
    <property type="nucleotide sequence ID" value="NZ_JAGGKS010000004.1"/>
</dbReference>
<dbReference type="Gene3D" id="1.20.1600.10">
    <property type="entry name" value="Outer membrane efflux proteins (OEP)"/>
    <property type="match status" value="1"/>
</dbReference>
<comment type="subcellular location">
    <subcellularLocation>
        <location evidence="1">Cell envelope</location>
    </subcellularLocation>
</comment>
<feature type="transmembrane region" description="Helical" evidence="4">
    <location>
        <begin position="7"/>
        <end position="26"/>
    </location>
</feature>
<keyword evidence="4" id="KW-0812">Transmembrane</keyword>
<dbReference type="PANTHER" id="PTHR32347:SF14">
    <property type="entry name" value="EFFLUX SYSTEM COMPONENT YKNX-RELATED"/>
    <property type="match status" value="1"/>
</dbReference>
<dbReference type="Gene3D" id="2.40.420.20">
    <property type="match status" value="1"/>
</dbReference>
<dbReference type="PANTHER" id="PTHR32347">
    <property type="entry name" value="EFFLUX SYSTEM COMPONENT YKNX-RELATED"/>
    <property type="match status" value="1"/>
</dbReference>